<dbReference type="AlphaFoldDB" id="A0A0K8RE71"/>
<reference evidence="7" key="1">
    <citation type="submission" date="2012-12" db="EMBL/GenBank/DDBJ databases">
        <title>Identification and characterization of a phenylalanine ammonia-lyase gene family in Isatis indigotica Fort.</title>
        <authorList>
            <person name="Liu Q."/>
            <person name="Chen J."/>
            <person name="Zhou X."/>
            <person name="Di P."/>
            <person name="Xiao Y."/>
            <person name="Xuan H."/>
            <person name="Zhang L."/>
            <person name="Chen W."/>
        </authorList>
    </citation>
    <scope>NUCLEOTIDE SEQUENCE</scope>
    <source>
        <tissue evidence="7">Salivary gland</tissue>
    </source>
</reference>
<name>A0A0K8RE71_IXORI</name>
<protein>
    <submittedName>
        <fullName evidence="7">Putative ixodes 8-cys protein</fullName>
    </submittedName>
</protein>
<keyword evidence="3 6" id="KW-0732">Signal</keyword>
<dbReference type="InterPro" id="IPR021971">
    <property type="entry name" value="Salp15"/>
</dbReference>
<evidence type="ECO:0000256" key="1">
    <source>
        <dbReference type="ARBA" id="ARBA00004613"/>
    </source>
</evidence>
<organism evidence="7">
    <name type="scientific">Ixodes ricinus</name>
    <name type="common">Common tick</name>
    <name type="synonym">Acarus ricinus</name>
    <dbReference type="NCBI Taxonomy" id="34613"/>
    <lineage>
        <taxon>Eukaryota</taxon>
        <taxon>Metazoa</taxon>
        <taxon>Ecdysozoa</taxon>
        <taxon>Arthropoda</taxon>
        <taxon>Chelicerata</taxon>
        <taxon>Arachnida</taxon>
        <taxon>Acari</taxon>
        <taxon>Parasitiformes</taxon>
        <taxon>Ixodida</taxon>
        <taxon>Ixodoidea</taxon>
        <taxon>Ixodidae</taxon>
        <taxon>Ixodinae</taxon>
        <taxon>Ixodes</taxon>
    </lineage>
</organism>
<evidence type="ECO:0000256" key="4">
    <source>
        <dbReference type="ARBA" id="ARBA00023180"/>
    </source>
</evidence>
<keyword evidence="2" id="KW-0964">Secreted</keyword>
<evidence type="ECO:0000256" key="2">
    <source>
        <dbReference type="ARBA" id="ARBA00022525"/>
    </source>
</evidence>
<evidence type="ECO:0000256" key="5">
    <source>
        <dbReference type="ARBA" id="ARBA00034321"/>
    </source>
</evidence>
<proteinExistence type="evidence at transcript level"/>
<evidence type="ECO:0000313" key="7">
    <source>
        <dbReference type="EMBL" id="JAA68774.1"/>
    </source>
</evidence>
<dbReference type="EMBL" id="GADI01005034">
    <property type="protein sequence ID" value="JAA68774.1"/>
    <property type="molecule type" value="mRNA"/>
</dbReference>
<feature type="signal peptide" evidence="6">
    <location>
        <begin position="1"/>
        <end position="22"/>
    </location>
</feature>
<dbReference type="GO" id="GO:0005576">
    <property type="term" value="C:extracellular region"/>
    <property type="evidence" value="ECO:0007669"/>
    <property type="project" value="UniProtKB-SubCell"/>
</dbReference>
<comment type="subcellular location">
    <subcellularLocation>
        <location evidence="1">Secreted</location>
    </subcellularLocation>
</comment>
<evidence type="ECO:0000256" key="3">
    <source>
        <dbReference type="ARBA" id="ARBA00022729"/>
    </source>
</evidence>
<accession>A0A0K8RE71</accession>
<feature type="chain" id="PRO_5005517581" evidence="6">
    <location>
        <begin position="23"/>
        <end position="111"/>
    </location>
</feature>
<comment type="similarity">
    <text evidence="5">Belongs to the salp15 family.</text>
</comment>
<evidence type="ECO:0000256" key="6">
    <source>
        <dbReference type="SAM" id="SignalP"/>
    </source>
</evidence>
<keyword evidence="4" id="KW-0325">Glycoprotein</keyword>
<dbReference type="Pfam" id="PF12115">
    <property type="entry name" value="Salp15"/>
    <property type="match status" value="1"/>
</dbReference>
<sequence length="111" mass="12532">MFKLKFFILCVLAVLCFGSGNGEGEGTSPVAEKKNSTLGKDLPGYIGDSEQKKQYMIKLFDACGGQSQEYKINEREIFFHNCTYTCVKRSRSNLTCRSKLQSATYRGRDYS</sequence>